<dbReference type="Gene3D" id="3.10.100.10">
    <property type="entry name" value="Mannose-Binding Protein A, subunit A"/>
    <property type="match status" value="1"/>
</dbReference>
<dbReference type="Proteomes" id="UP001626537">
    <property type="component" value="Chromosome"/>
</dbReference>
<sequence>MLKKNTVLATGLALYSLLITNAALAQAPVQPMSFFLTSAGSGGGGNLGGLKGADAICQKLAESVGAGNHTWHAYLSTQGENAVNARDRVGSGPWYNARGNRIATDIEQLHSVLNRISAYTAIDERGRSIPGSGNAPNRHDILTGSQTDGTAYPDDNDMSCKNWTSNSDSDKARVGHHDYAAWNSAHDSRGCSQAALISSGGDGLFYCFAVQE</sequence>
<feature type="signal peptide" evidence="2">
    <location>
        <begin position="1"/>
        <end position="25"/>
    </location>
</feature>
<organism evidence="3 4">
    <name type="scientific">Congregibacter variabilis</name>
    <dbReference type="NCBI Taxonomy" id="3081200"/>
    <lineage>
        <taxon>Bacteria</taxon>
        <taxon>Pseudomonadati</taxon>
        <taxon>Pseudomonadota</taxon>
        <taxon>Gammaproteobacteria</taxon>
        <taxon>Cellvibrionales</taxon>
        <taxon>Halieaceae</taxon>
        <taxon>Congregibacter</taxon>
    </lineage>
</organism>
<keyword evidence="4" id="KW-1185">Reference proteome</keyword>
<evidence type="ECO:0008006" key="5">
    <source>
        <dbReference type="Google" id="ProtNLM"/>
    </source>
</evidence>
<dbReference type="SUPFAM" id="SSF56436">
    <property type="entry name" value="C-type lectin-like"/>
    <property type="match status" value="1"/>
</dbReference>
<dbReference type="RefSeq" id="WP_407346812.1">
    <property type="nucleotide sequence ID" value="NZ_CP136864.1"/>
</dbReference>
<dbReference type="InterPro" id="IPR016186">
    <property type="entry name" value="C-type_lectin-like/link_sf"/>
</dbReference>
<dbReference type="InterPro" id="IPR016187">
    <property type="entry name" value="CTDL_fold"/>
</dbReference>
<gene>
    <name evidence="3" type="ORF">R0135_10570</name>
</gene>
<dbReference type="EMBL" id="CP136864">
    <property type="protein sequence ID" value="WOJ92230.1"/>
    <property type="molecule type" value="Genomic_DNA"/>
</dbReference>
<evidence type="ECO:0000256" key="1">
    <source>
        <dbReference type="SAM" id="MobiDB-lite"/>
    </source>
</evidence>
<keyword evidence="2" id="KW-0732">Signal</keyword>
<accession>A0ABZ0HZA2</accession>
<feature type="chain" id="PRO_5045623811" description="Lectin" evidence="2">
    <location>
        <begin position="26"/>
        <end position="212"/>
    </location>
</feature>
<proteinExistence type="predicted"/>
<evidence type="ECO:0000313" key="3">
    <source>
        <dbReference type="EMBL" id="WOJ92230.1"/>
    </source>
</evidence>
<feature type="region of interest" description="Disordered" evidence="1">
    <location>
        <begin position="125"/>
        <end position="156"/>
    </location>
</feature>
<evidence type="ECO:0000313" key="4">
    <source>
        <dbReference type="Proteomes" id="UP001626537"/>
    </source>
</evidence>
<name>A0ABZ0HZA2_9GAMM</name>
<protein>
    <recommendedName>
        <fullName evidence="5">Lectin</fullName>
    </recommendedName>
</protein>
<reference evidence="3 4" key="1">
    <citation type="submission" date="2023-10" db="EMBL/GenBank/DDBJ databases">
        <title>Two novel species belonging to the OM43/NOR5 clade.</title>
        <authorList>
            <person name="Park M."/>
        </authorList>
    </citation>
    <scope>NUCLEOTIDE SEQUENCE [LARGE SCALE GENOMIC DNA]</scope>
    <source>
        <strain evidence="3 4">IMCC43200</strain>
    </source>
</reference>
<evidence type="ECO:0000256" key="2">
    <source>
        <dbReference type="SAM" id="SignalP"/>
    </source>
</evidence>